<organism evidence="3">
    <name type="scientific">freshwater metagenome</name>
    <dbReference type="NCBI Taxonomy" id="449393"/>
    <lineage>
        <taxon>unclassified sequences</taxon>
        <taxon>metagenomes</taxon>
        <taxon>ecological metagenomes</taxon>
    </lineage>
</organism>
<dbReference type="SUPFAM" id="SSF102705">
    <property type="entry name" value="NIF3 (NGG1p interacting factor 3)-like"/>
    <property type="match status" value="1"/>
</dbReference>
<evidence type="ECO:0000256" key="1">
    <source>
        <dbReference type="ARBA" id="ARBA00006964"/>
    </source>
</evidence>
<dbReference type="GO" id="GO:0046872">
    <property type="term" value="F:metal ion binding"/>
    <property type="evidence" value="ECO:0007669"/>
    <property type="project" value="UniProtKB-KW"/>
</dbReference>
<sequence length="284" mass="29584">MSVTGAQVLAALERRYPVGLAADWDAVGLICGDPSAPVDRVLFAVDPVQVVVDEAIVGGFDLVITHHPLLLRGVHGVGATDAKGKVVHNLIRNDIALASAHTNADHANPGVSDALARVLGLRDLRPLDPLSGDPLLAGTGTGRIGDLLEPVTLEQFAELVAAVLPATHHGVRVAGDPMRLVSSVAVCGGAGDSLLDLAAASCDVYLTSDLRHHRAQDHLAEGGCALIDVAHWASEYPWLIQAAEFLVSDLAETGQTITAHCSTTPTDPWTAHRPSINLGVINEG</sequence>
<dbReference type="Gene3D" id="3.40.1390.30">
    <property type="entry name" value="NIF3 (NGG1p interacting factor 3)-like"/>
    <property type="match status" value="2"/>
</dbReference>
<dbReference type="NCBIfam" id="TIGR00486">
    <property type="entry name" value="YbgI_SA1388"/>
    <property type="match status" value="1"/>
</dbReference>
<dbReference type="PANTHER" id="PTHR13799:SF14">
    <property type="entry name" value="GTP CYCLOHYDROLASE 1 TYPE 2 HOMOLOG"/>
    <property type="match status" value="1"/>
</dbReference>
<keyword evidence="2" id="KW-0479">Metal-binding</keyword>
<dbReference type="PANTHER" id="PTHR13799">
    <property type="entry name" value="NGG1 INTERACTING FACTOR 3"/>
    <property type="match status" value="1"/>
</dbReference>
<comment type="similarity">
    <text evidence="1">Belongs to the GTP cyclohydrolase I type 2/NIF3 family.</text>
</comment>
<reference evidence="3" key="1">
    <citation type="submission" date="2020-05" db="EMBL/GenBank/DDBJ databases">
        <authorList>
            <person name="Chiriac C."/>
            <person name="Salcher M."/>
            <person name="Ghai R."/>
            <person name="Kavagutti S V."/>
        </authorList>
    </citation>
    <scope>NUCLEOTIDE SEQUENCE</scope>
</reference>
<dbReference type="InterPro" id="IPR002678">
    <property type="entry name" value="DUF34/NIF3"/>
</dbReference>
<dbReference type="GO" id="GO:0005737">
    <property type="term" value="C:cytoplasm"/>
    <property type="evidence" value="ECO:0007669"/>
    <property type="project" value="TreeGrafter"/>
</dbReference>
<dbReference type="InterPro" id="IPR036069">
    <property type="entry name" value="DUF34/NIF3_sf"/>
</dbReference>
<dbReference type="Pfam" id="PF01784">
    <property type="entry name" value="DUF34_NIF3"/>
    <property type="match status" value="1"/>
</dbReference>
<evidence type="ECO:0000313" key="3">
    <source>
        <dbReference type="EMBL" id="CAB4911220.1"/>
    </source>
</evidence>
<proteinExistence type="inferred from homology"/>
<dbReference type="FunFam" id="3.40.1390.30:FF:000001">
    <property type="entry name" value="GTP cyclohydrolase 1 type 2"/>
    <property type="match status" value="1"/>
</dbReference>
<protein>
    <submittedName>
        <fullName evidence="3">Unannotated protein</fullName>
    </submittedName>
</protein>
<accession>A0A6J7H4D2</accession>
<name>A0A6J7H4D2_9ZZZZ</name>
<dbReference type="EMBL" id="CAFBMC010000126">
    <property type="protein sequence ID" value="CAB4911220.1"/>
    <property type="molecule type" value="Genomic_DNA"/>
</dbReference>
<dbReference type="AlphaFoldDB" id="A0A6J7H4D2"/>
<gene>
    <name evidence="3" type="ORF">UFOPK3495_01596</name>
</gene>
<evidence type="ECO:0000256" key="2">
    <source>
        <dbReference type="ARBA" id="ARBA00022723"/>
    </source>
</evidence>